<protein>
    <recommendedName>
        <fullName evidence="7">Glycosyltransferase 2-like domain-containing protein</fullName>
    </recommendedName>
</protein>
<dbReference type="GO" id="GO:0005886">
    <property type="term" value="C:plasma membrane"/>
    <property type="evidence" value="ECO:0007669"/>
    <property type="project" value="UniProtKB-SubCell"/>
</dbReference>
<keyword evidence="6" id="KW-0812">Transmembrane</keyword>
<name>A0A212IXV3_9BACT</name>
<dbReference type="GO" id="GO:0016757">
    <property type="term" value="F:glycosyltransferase activity"/>
    <property type="evidence" value="ECO:0007669"/>
    <property type="project" value="UniProtKB-KW"/>
</dbReference>
<accession>A0A212IXV3</accession>
<feature type="transmembrane region" description="Helical" evidence="6">
    <location>
        <begin position="309"/>
        <end position="338"/>
    </location>
</feature>
<dbReference type="EMBL" id="FLUL01000001">
    <property type="protein sequence ID" value="SBV92046.1"/>
    <property type="molecule type" value="Genomic_DNA"/>
</dbReference>
<dbReference type="RefSeq" id="WP_296946400.1">
    <property type="nucleotide sequence ID" value="NZ_LT599021.1"/>
</dbReference>
<dbReference type="Gene3D" id="3.90.550.10">
    <property type="entry name" value="Spore Coat Polysaccharide Biosynthesis Protein SpsA, Chain A"/>
    <property type="match status" value="1"/>
</dbReference>
<dbReference type="PANTHER" id="PTHR43646">
    <property type="entry name" value="GLYCOSYLTRANSFERASE"/>
    <property type="match status" value="1"/>
</dbReference>
<comment type="subcellular location">
    <subcellularLocation>
        <location evidence="1">Cell membrane</location>
    </subcellularLocation>
</comment>
<proteinExistence type="predicted"/>
<evidence type="ECO:0000256" key="4">
    <source>
        <dbReference type="ARBA" id="ARBA00022679"/>
    </source>
</evidence>
<dbReference type="SUPFAM" id="SSF53448">
    <property type="entry name" value="Nucleotide-diphospho-sugar transferases"/>
    <property type="match status" value="1"/>
</dbReference>
<evidence type="ECO:0000256" key="3">
    <source>
        <dbReference type="ARBA" id="ARBA00022676"/>
    </source>
</evidence>
<feature type="domain" description="Glycosyltransferase 2-like" evidence="7">
    <location>
        <begin position="61"/>
        <end position="195"/>
    </location>
</feature>
<reference evidence="8" key="1">
    <citation type="submission" date="2016-04" db="EMBL/GenBank/DDBJ databases">
        <authorList>
            <person name="Evans L.H."/>
            <person name="Alamgir A."/>
            <person name="Owens N."/>
            <person name="Weber N.D."/>
            <person name="Virtaneva K."/>
            <person name="Barbian K."/>
            <person name="Babar A."/>
            <person name="Rosenke K."/>
        </authorList>
    </citation>
    <scope>NUCLEOTIDE SEQUENCE</scope>
    <source>
        <strain evidence="8">86-2</strain>
    </source>
</reference>
<sequence>MTEILSSFEFNLTEIVGFSVFVLLFIIQLLYYFLYYRKPYRRATKETEDTGKATQLMQKVSVIIVSENEVDSLSENLPVILEQEFFDYEVIVVNNGSTDESDVLLRSLELRYPNLYHTYLPYSNDKKMDRRKLALTIGVKAATGDILLFTEPYCKPVSKNWISSMVNELSYDKDVVLGYSCFKENKKFFNRLARFDNLLFSLQCICSVMNKNPYIGNYRNLLFRKHLFFDHKGYASLLNIESGEDLFISRIMDESNTSVSLVQDSFMETDIEGLSLWRQIKRSFCSIRPYLNKRVTALFSLEAITRSAFYLLFIALVVYSIFFSQWALLGLSVFLFLLRLTTQLIILNKSSQYFFSGKFYFSLPLMDIIQPLYNMRFRGRRFK</sequence>
<dbReference type="Pfam" id="PF00535">
    <property type="entry name" value="Glycos_transf_2"/>
    <property type="match status" value="1"/>
</dbReference>
<keyword evidence="5 6" id="KW-0472">Membrane</keyword>
<dbReference type="AlphaFoldDB" id="A0A212IXV3"/>
<keyword evidence="2" id="KW-1003">Cell membrane</keyword>
<dbReference type="InterPro" id="IPR001173">
    <property type="entry name" value="Glyco_trans_2-like"/>
</dbReference>
<organism evidence="8">
    <name type="scientific">uncultured Dysgonomonas sp</name>
    <dbReference type="NCBI Taxonomy" id="206096"/>
    <lineage>
        <taxon>Bacteria</taxon>
        <taxon>Pseudomonadati</taxon>
        <taxon>Bacteroidota</taxon>
        <taxon>Bacteroidia</taxon>
        <taxon>Bacteroidales</taxon>
        <taxon>Dysgonomonadaceae</taxon>
        <taxon>Dysgonomonas</taxon>
        <taxon>environmental samples</taxon>
    </lineage>
</organism>
<evidence type="ECO:0000259" key="7">
    <source>
        <dbReference type="Pfam" id="PF00535"/>
    </source>
</evidence>
<keyword evidence="6" id="KW-1133">Transmembrane helix</keyword>
<evidence type="ECO:0000256" key="5">
    <source>
        <dbReference type="ARBA" id="ARBA00023136"/>
    </source>
</evidence>
<dbReference type="InterPro" id="IPR029044">
    <property type="entry name" value="Nucleotide-diphossugar_trans"/>
</dbReference>
<dbReference type="PANTHER" id="PTHR43646:SF2">
    <property type="entry name" value="GLYCOSYLTRANSFERASE 2-LIKE DOMAIN-CONTAINING PROTEIN"/>
    <property type="match status" value="1"/>
</dbReference>
<keyword evidence="4" id="KW-0808">Transferase</keyword>
<feature type="transmembrane region" description="Helical" evidence="6">
    <location>
        <begin position="15"/>
        <end position="35"/>
    </location>
</feature>
<keyword evidence="3" id="KW-0328">Glycosyltransferase</keyword>
<evidence type="ECO:0000313" key="8">
    <source>
        <dbReference type="EMBL" id="SBV92046.1"/>
    </source>
</evidence>
<evidence type="ECO:0000256" key="1">
    <source>
        <dbReference type="ARBA" id="ARBA00004236"/>
    </source>
</evidence>
<evidence type="ECO:0000256" key="6">
    <source>
        <dbReference type="SAM" id="Phobius"/>
    </source>
</evidence>
<gene>
    <name evidence="8" type="ORF">KL86DYS2_10291</name>
</gene>
<evidence type="ECO:0000256" key="2">
    <source>
        <dbReference type="ARBA" id="ARBA00022475"/>
    </source>
</evidence>